<dbReference type="PANTHER" id="PTHR12223:SF20">
    <property type="entry name" value="VIP36-LIKE PROTEIN"/>
    <property type="match status" value="1"/>
</dbReference>
<dbReference type="GO" id="GO:0046872">
    <property type="term" value="F:metal ion binding"/>
    <property type="evidence" value="ECO:0007669"/>
    <property type="project" value="UniProtKB-KW"/>
</dbReference>
<dbReference type="AlphaFoldDB" id="A0A8U8BXA7"/>
<keyword evidence="4 13" id="KW-0732">Signal</keyword>
<evidence type="ECO:0000256" key="7">
    <source>
        <dbReference type="ARBA" id="ARBA00023034"/>
    </source>
</evidence>
<evidence type="ECO:0000256" key="3">
    <source>
        <dbReference type="ARBA" id="ARBA00022723"/>
    </source>
</evidence>
<keyword evidence="15" id="KW-1185">Reference proteome</keyword>
<sequence>MAAAGRWRAGLALLAVLLGLGGTAAEQTEEHLKREHSLSKPYQGVGSASSGLWDLLGNAMVMTQFIRLTPDVQSKQGAVWNRVPCYLRDWEMQVHFKIHGQGKKNLNGDGFAIWYTKDRMQPGPVFGSKDNFLGLGVFVDTYPNEEKQQEAQKRRYSPGNQRVFPYISAMVNNGSLTYDHDSDGRPTELGGCTAMVRNLHHDTFLVIRYVKRRLTVLIDIDGKHEWRDCIDVPGVRLPRGYYFGTSSVTGDLSGTAWGTRGGSQGDLGGLGGVLERIWGFSCRQPRHHLAEAVPADGGADAGGGKTGSGGFPARGGQPEAAGNGGAAGAHERPGPVPHRLLLAGGPRLRHRHRHHPLQQVAGAEPQALLLTPEPWAGPARAGRGHSPIATVPGCQGPPKDGASLAEECWNVPWQRLPSASPSLWPPETSQLPPSGCGHQNPPWRSPTPDFWRPHPHCHQCQGARDPQRTVPAWLRGAETSQRFSHCCGHQKPTRGAPPWLVLVTPTLPPGHQGPPKSLAWGRCQPS</sequence>
<dbReference type="InterPro" id="IPR051136">
    <property type="entry name" value="Intracellular_Lectin-GPT"/>
</dbReference>
<organism evidence="14 15">
    <name type="scientific">Geospiza parvula</name>
    <name type="common">Small tree-finch</name>
    <name type="synonym">Camarhynchus parvulus</name>
    <dbReference type="NCBI Taxonomy" id="87175"/>
    <lineage>
        <taxon>Eukaryota</taxon>
        <taxon>Metazoa</taxon>
        <taxon>Chordata</taxon>
        <taxon>Craniata</taxon>
        <taxon>Vertebrata</taxon>
        <taxon>Euteleostomi</taxon>
        <taxon>Archelosauria</taxon>
        <taxon>Archosauria</taxon>
        <taxon>Dinosauria</taxon>
        <taxon>Saurischia</taxon>
        <taxon>Theropoda</taxon>
        <taxon>Coelurosauria</taxon>
        <taxon>Aves</taxon>
        <taxon>Neognathae</taxon>
        <taxon>Neoaves</taxon>
        <taxon>Telluraves</taxon>
        <taxon>Australaves</taxon>
        <taxon>Passeriformes</taxon>
        <taxon>Thraupidae</taxon>
        <taxon>Camarhynchus</taxon>
    </lineage>
</organism>
<dbReference type="GO" id="GO:0005793">
    <property type="term" value="C:endoplasmic reticulum-Golgi intermediate compartment"/>
    <property type="evidence" value="ECO:0007669"/>
    <property type="project" value="TreeGrafter"/>
</dbReference>
<keyword evidence="6" id="KW-1133">Transmembrane helix</keyword>
<evidence type="ECO:0000256" key="6">
    <source>
        <dbReference type="ARBA" id="ARBA00022989"/>
    </source>
</evidence>
<reference evidence="14" key="3">
    <citation type="submission" date="2025-09" db="UniProtKB">
        <authorList>
            <consortium name="Ensembl"/>
        </authorList>
    </citation>
    <scope>IDENTIFICATION</scope>
</reference>
<keyword evidence="2" id="KW-0812">Transmembrane</keyword>
<evidence type="ECO:0000313" key="14">
    <source>
        <dbReference type="Ensembl" id="ENSCPVP00000026104.1"/>
    </source>
</evidence>
<dbReference type="Pfam" id="PF03388">
    <property type="entry name" value="Lectin_leg-like"/>
    <property type="match status" value="1"/>
</dbReference>
<dbReference type="GO" id="GO:0005537">
    <property type="term" value="F:D-mannose binding"/>
    <property type="evidence" value="ECO:0007669"/>
    <property type="project" value="TreeGrafter"/>
</dbReference>
<reference evidence="14" key="2">
    <citation type="submission" date="2025-08" db="UniProtKB">
        <authorList>
            <consortium name="Ensembl"/>
        </authorList>
    </citation>
    <scope>IDENTIFICATION</scope>
</reference>
<dbReference type="PROSITE" id="PS51328">
    <property type="entry name" value="L_LECTIN_LIKE"/>
    <property type="match status" value="1"/>
</dbReference>
<evidence type="ECO:0000256" key="2">
    <source>
        <dbReference type="ARBA" id="ARBA00022692"/>
    </source>
</evidence>
<dbReference type="GO" id="GO:0006888">
    <property type="term" value="P:endoplasmic reticulum to Golgi vesicle-mediated transport"/>
    <property type="evidence" value="ECO:0007669"/>
    <property type="project" value="TreeGrafter"/>
</dbReference>
<name>A0A8U8BXA7_GEOPR</name>
<accession>A0A8U8BXA7</accession>
<evidence type="ECO:0000256" key="11">
    <source>
        <dbReference type="ARBA" id="ARBA00046288"/>
    </source>
</evidence>
<evidence type="ECO:0000256" key="9">
    <source>
        <dbReference type="ARBA" id="ARBA00023157"/>
    </source>
</evidence>
<evidence type="ECO:0000256" key="10">
    <source>
        <dbReference type="ARBA" id="ARBA00023180"/>
    </source>
</evidence>
<evidence type="ECO:0000313" key="15">
    <source>
        <dbReference type="Proteomes" id="UP000694382"/>
    </source>
</evidence>
<dbReference type="Proteomes" id="UP000694382">
    <property type="component" value="Chromosome 22"/>
</dbReference>
<keyword evidence="10" id="KW-0325">Glycoprotein</keyword>
<keyword evidence="9" id="KW-1015">Disulfide bond</keyword>
<keyword evidence="3" id="KW-0479">Metal-binding</keyword>
<feature type="region of interest" description="Disordered" evidence="12">
    <location>
        <begin position="507"/>
        <end position="526"/>
    </location>
</feature>
<evidence type="ECO:0000256" key="13">
    <source>
        <dbReference type="SAM" id="SignalP"/>
    </source>
</evidence>
<reference evidence="14" key="1">
    <citation type="submission" date="2020-02" db="EMBL/GenBank/DDBJ databases">
        <authorList>
            <person name="Enbody D E."/>
            <person name="Pettersson E M."/>
        </authorList>
    </citation>
    <scope>NUCLEOTIDE SEQUENCE [LARGE SCALE GENOMIC DNA]</scope>
</reference>
<proteinExistence type="predicted"/>
<dbReference type="GO" id="GO:0005789">
    <property type="term" value="C:endoplasmic reticulum membrane"/>
    <property type="evidence" value="ECO:0007669"/>
    <property type="project" value="TreeGrafter"/>
</dbReference>
<dbReference type="FunFam" id="2.60.120.200:FF:000017">
    <property type="entry name" value="Vesicular integral-membrane protein VIP36"/>
    <property type="match status" value="1"/>
</dbReference>
<dbReference type="SUPFAM" id="SSF49899">
    <property type="entry name" value="Concanavalin A-like lectins/glucanases"/>
    <property type="match status" value="1"/>
</dbReference>
<dbReference type="InterPro" id="IPR005052">
    <property type="entry name" value="Lectin_leg"/>
</dbReference>
<keyword evidence="5" id="KW-0430">Lectin</keyword>
<evidence type="ECO:0000256" key="4">
    <source>
        <dbReference type="ARBA" id="ARBA00022729"/>
    </source>
</evidence>
<evidence type="ECO:0000256" key="5">
    <source>
        <dbReference type="ARBA" id="ARBA00022734"/>
    </source>
</evidence>
<dbReference type="PANTHER" id="PTHR12223">
    <property type="entry name" value="VESICULAR MANNOSE-BINDING LECTIN"/>
    <property type="match status" value="1"/>
</dbReference>
<keyword evidence="8" id="KW-0472">Membrane</keyword>
<evidence type="ECO:0000256" key="1">
    <source>
        <dbReference type="ARBA" id="ARBA00004194"/>
    </source>
</evidence>
<dbReference type="Gene3D" id="2.60.120.200">
    <property type="match status" value="1"/>
</dbReference>
<gene>
    <name evidence="14" type="primary">LMAN2L</name>
</gene>
<dbReference type="GO" id="GO:0000139">
    <property type="term" value="C:Golgi membrane"/>
    <property type="evidence" value="ECO:0007669"/>
    <property type="project" value="UniProtKB-SubCell"/>
</dbReference>
<protein>
    <submittedName>
        <fullName evidence="14">Lectin, mannose binding 2 like</fullName>
    </submittedName>
</protein>
<dbReference type="InterPro" id="IPR013320">
    <property type="entry name" value="ConA-like_dom_sf"/>
</dbReference>
<comment type="subcellular location">
    <subcellularLocation>
        <location evidence="11">Endomembrane system</location>
        <topology evidence="11">Single-pass type I membrane protein</topology>
    </subcellularLocation>
    <subcellularLocation>
        <location evidence="1">Golgi apparatus membrane</location>
        <topology evidence="1">Single-pass membrane protein</topology>
    </subcellularLocation>
</comment>
<feature type="chain" id="PRO_5043680765" evidence="13">
    <location>
        <begin position="26"/>
        <end position="526"/>
    </location>
</feature>
<dbReference type="Ensembl" id="ENSCPVT00000028150.1">
    <property type="protein sequence ID" value="ENSCPVP00000026104.1"/>
    <property type="gene ID" value="ENSCPVG00000005928.2"/>
</dbReference>
<evidence type="ECO:0000256" key="8">
    <source>
        <dbReference type="ARBA" id="ARBA00023136"/>
    </source>
</evidence>
<feature type="region of interest" description="Disordered" evidence="12">
    <location>
        <begin position="294"/>
        <end position="335"/>
    </location>
</feature>
<keyword evidence="7" id="KW-0333">Golgi apparatus</keyword>
<feature type="signal peptide" evidence="13">
    <location>
        <begin position="1"/>
        <end position="25"/>
    </location>
</feature>
<evidence type="ECO:0000256" key="12">
    <source>
        <dbReference type="SAM" id="MobiDB-lite"/>
    </source>
</evidence>
<feature type="compositionally biased region" description="Gly residues" evidence="12">
    <location>
        <begin position="299"/>
        <end position="313"/>
    </location>
</feature>
<dbReference type="GO" id="GO:0030134">
    <property type="term" value="C:COPII-coated ER to Golgi transport vesicle"/>
    <property type="evidence" value="ECO:0007669"/>
    <property type="project" value="TreeGrafter"/>
</dbReference>